<gene>
    <name evidence="8" type="ORF">H9641_07085</name>
</gene>
<evidence type="ECO:0000256" key="6">
    <source>
        <dbReference type="SAM" id="Phobius"/>
    </source>
</evidence>
<keyword evidence="3 6" id="KW-0812">Transmembrane</keyword>
<feature type="domain" description="Cardiolipin synthase N-terminal" evidence="7">
    <location>
        <begin position="19"/>
        <end position="63"/>
    </location>
</feature>
<comment type="caution">
    <text evidence="8">The sequence shown here is derived from an EMBL/GenBank/DDBJ whole genome shotgun (WGS) entry which is preliminary data.</text>
</comment>
<feature type="transmembrane region" description="Helical" evidence="6">
    <location>
        <begin position="7"/>
        <end position="27"/>
    </location>
</feature>
<evidence type="ECO:0000256" key="1">
    <source>
        <dbReference type="ARBA" id="ARBA00004651"/>
    </source>
</evidence>
<evidence type="ECO:0000259" key="7">
    <source>
        <dbReference type="Pfam" id="PF13396"/>
    </source>
</evidence>
<dbReference type="Proteomes" id="UP000655570">
    <property type="component" value="Unassembled WGS sequence"/>
</dbReference>
<protein>
    <submittedName>
        <fullName evidence="8">SHOCT domain-containing protein</fullName>
    </submittedName>
</protein>
<proteinExistence type="predicted"/>
<comment type="subcellular location">
    <subcellularLocation>
        <location evidence="1">Cell membrane</location>
        <topology evidence="1">Multi-pass membrane protein</topology>
    </subcellularLocation>
</comment>
<name>A0ABR8TXF6_9CELL</name>
<evidence type="ECO:0000313" key="9">
    <source>
        <dbReference type="Proteomes" id="UP000655570"/>
    </source>
</evidence>
<dbReference type="RefSeq" id="WP_191802309.1">
    <property type="nucleotide sequence ID" value="NZ_JACSQF010000006.1"/>
</dbReference>
<evidence type="ECO:0000313" key="8">
    <source>
        <dbReference type="EMBL" id="MBD7980478.1"/>
    </source>
</evidence>
<evidence type="ECO:0000256" key="4">
    <source>
        <dbReference type="ARBA" id="ARBA00022989"/>
    </source>
</evidence>
<keyword evidence="5 6" id="KW-0472">Membrane</keyword>
<dbReference type="EMBL" id="JACSQF010000006">
    <property type="protein sequence ID" value="MBD7980478.1"/>
    <property type="molecule type" value="Genomic_DNA"/>
</dbReference>
<dbReference type="Pfam" id="PF13396">
    <property type="entry name" value="PLDc_N"/>
    <property type="match status" value="1"/>
</dbReference>
<evidence type="ECO:0000256" key="5">
    <source>
        <dbReference type="ARBA" id="ARBA00023136"/>
    </source>
</evidence>
<accession>A0ABR8TXF6</accession>
<feature type="transmembrane region" description="Helical" evidence="6">
    <location>
        <begin position="42"/>
        <end position="62"/>
    </location>
</feature>
<sequence length="126" mass="13687">MTFWQSALLVVEIFFFMAYLVILFHVLSDLFRDRGLGGVAKAAWILFLVLVPVLTALVYVIARGRGMAQRQNAAVDAARQRTDDYIRQVAATSPAQDVAAAKALLDSGAITSDEFDRLKAVALAAA</sequence>
<evidence type="ECO:0000256" key="3">
    <source>
        <dbReference type="ARBA" id="ARBA00022692"/>
    </source>
</evidence>
<evidence type="ECO:0000256" key="2">
    <source>
        <dbReference type="ARBA" id="ARBA00022475"/>
    </source>
</evidence>
<keyword evidence="2" id="KW-1003">Cell membrane</keyword>
<dbReference type="InterPro" id="IPR027379">
    <property type="entry name" value="CLS_N"/>
</dbReference>
<organism evidence="8 9">
    <name type="scientific">Oerskovia merdavium</name>
    <dbReference type="NCBI Taxonomy" id="2762227"/>
    <lineage>
        <taxon>Bacteria</taxon>
        <taxon>Bacillati</taxon>
        <taxon>Actinomycetota</taxon>
        <taxon>Actinomycetes</taxon>
        <taxon>Micrococcales</taxon>
        <taxon>Cellulomonadaceae</taxon>
        <taxon>Oerskovia</taxon>
    </lineage>
</organism>
<keyword evidence="9" id="KW-1185">Reference proteome</keyword>
<reference evidence="8 9" key="1">
    <citation type="submission" date="2020-08" db="EMBL/GenBank/DDBJ databases">
        <title>A Genomic Blueprint of the Chicken Gut Microbiome.</title>
        <authorList>
            <person name="Gilroy R."/>
            <person name="Ravi A."/>
            <person name="Getino M."/>
            <person name="Pursley I."/>
            <person name="Horton D.L."/>
            <person name="Alikhan N.-F."/>
            <person name="Baker D."/>
            <person name="Gharbi K."/>
            <person name="Hall N."/>
            <person name="Watson M."/>
            <person name="Adriaenssens E.M."/>
            <person name="Foster-Nyarko E."/>
            <person name="Jarju S."/>
            <person name="Secka A."/>
            <person name="Antonio M."/>
            <person name="Oren A."/>
            <person name="Chaudhuri R."/>
            <person name="La Ragione R.M."/>
            <person name="Hildebrand F."/>
            <person name="Pallen M.J."/>
        </authorList>
    </citation>
    <scope>NUCLEOTIDE SEQUENCE [LARGE SCALE GENOMIC DNA]</scope>
    <source>
        <strain evidence="8 9">Sa2CUA9</strain>
    </source>
</reference>
<keyword evidence="4 6" id="KW-1133">Transmembrane helix</keyword>